<dbReference type="Proteomes" id="UP000044071">
    <property type="component" value="Unassembled WGS sequence"/>
</dbReference>
<evidence type="ECO:0000256" key="1">
    <source>
        <dbReference type="SAM" id="MobiDB-lite"/>
    </source>
</evidence>
<gene>
    <name evidence="2" type="ORF">BN59_02584</name>
</gene>
<sequence length="581" mass="66216">MQIYFANIRYLGIPIIWEYDEATNKATCLFKLTDTTRIVNKISMITSLRDLEGLIVNDDTHEVIIDDALRFFKSNQMTRFEQTPVVPPLSLQSISIGGEKEPAFFSRKLPKPPTHRTSPVPALISSSSTFELPPSLDSIPSCSSTTLVIESTESQSTDDKGFDLEVKNGIWLNTIFPKTENADLTKWSNTRAHEGYFEGKTREDEEERLSSPLVSLQYNKNHELYPIKSKQMALVRSLFDQILAPIYEQMNEGRPAPSQLIGFFQNAIEGLMLNGRFNSGPTEYEKMSEEERAEKFGDDELAYEDAVLEARRARARVMLRPLRYFTSDLLLQFKDETLRRDLELLKFAARSKRQTIDCIINELETLIIDSGKVEFKFAQLFNKLISQLSRKDDVKDEIIEEQESCSHQVHSFLLLTLLAAHDETKKKSKARQREKAKINEIAAEVVRSAIQAIRNDPAFIDSPHIPGGNDFYFSKELCLVFQNGLPAYFNKELETRKFAKSKHNKKEKIAIIKDYVVDFIGKQLRAVPLQPSSSSSSPQNPEMRIPTPRTPRTLISSIFTRQPSARVVDKKAADPSTNFNI</sequence>
<feature type="region of interest" description="Disordered" evidence="1">
    <location>
        <begin position="528"/>
        <end position="550"/>
    </location>
</feature>
<dbReference type="EMBL" id="CCSB01000003">
    <property type="protein sequence ID" value="CDZ78274.1"/>
    <property type="molecule type" value="Genomic_DNA"/>
</dbReference>
<organism evidence="2 3">
    <name type="scientific">Legionella massiliensis</name>
    <dbReference type="NCBI Taxonomy" id="1034943"/>
    <lineage>
        <taxon>Bacteria</taxon>
        <taxon>Pseudomonadati</taxon>
        <taxon>Pseudomonadota</taxon>
        <taxon>Gammaproteobacteria</taxon>
        <taxon>Legionellales</taxon>
        <taxon>Legionellaceae</taxon>
        <taxon>Legionella</taxon>
    </lineage>
</organism>
<evidence type="ECO:0000313" key="2">
    <source>
        <dbReference type="EMBL" id="CDZ78274.1"/>
    </source>
</evidence>
<accession>A0A078L2E5</accession>
<proteinExistence type="predicted"/>
<dbReference type="RefSeq" id="WP_043874796.1">
    <property type="nucleotide sequence ID" value="NZ_CCVW01000003.1"/>
</dbReference>
<protein>
    <submittedName>
        <fullName evidence="2">Uncharacterized protein</fullName>
    </submittedName>
</protein>
<dbReference type="eggNOG" id="ENOG5031EH5">
    <property type="taxonomic scope" value="Bacteria"/>
</dbReference>
<name>A0A078L2E5_9GAMM</name>
<reference evidence="2 3" key="1">
    <citation type="submission" date="2014-06" db="EMBL/GenBank/DDBJ databases">
        <authorList>
            <person name="Urmite Genomes Urmite Genomes"/>
        </authorList>
    </citation>
    <scope>NUCLEOTIDE SEQUENCE [LARGE SCALE GENOMIC DNA]</scope>
</reference>
<dbReference type="OrthoDB" id="5653929at2"/>
<dbReference type="STRING" id="1034943.BN59_02584"/>
<keyword evidence="3" id="KW-1185">Reference proteome</keyword>
<dbReference type="AlphaFoldDB" id="A0A078L2E5"/>
<evidence type="ECO:0000313" key="3">
    <source>
        <dbReference type="Proteomes" id="UP000044071"/>
    </source>
</evidence>